<dbReference type="SMART" id="SM00717">
    <property type="entry name" value="SANT"/>
    <property type="match status" value="4"/>
</dbReference>
<dbReference type="InterPro" id="IPR050560">
    <property type="entry name" value="MYB_TF"/>
</dbReference>
<dbReference type="EMBL" id="JABMIG020000206">
    <property type="protein sequence ID" value="KAL3785912.1"/>
    <property type="molecule type" value="Genomic_DNA"/>
</dbReference>
<dbReference type="PANTHER" id="PTHR45614:SF274">
    <property type="entry name" value="MYB-LIKE DNA-BINDING PROTEIN"/>
    <property type="match status" value="1"/>
</dbReference>
<name>A0ABD3PDW8_9STRA</name>
<dbReference type="SUPFAM" id="SSF46689">
    <property type="entry name" value="Homeodomain-like"/>
    <property type="match status" value="3"/>
</dbReference>
<evidence type="ECO:0000313" key="7">
    <source>
        <dbReference type="EMBL" id="KAL3785912.1"/>
    </source>
</evidence>
<dbReference type="Pfam" id="PF13921">
    <property type="entry name" value="Myb_DNA-bind_6"/>
    <property type="match status" value="2"/>
</dbReference>
<dbReference type="Gene3D" id="1.10.10.60">
    <property type="entry name" value="Homeodomain-like"/>
    <property type="match status" value="4"/>
</dbReference>
<dbReference type="PROSITE" id="PS50090">
    <property type="entry name" value="MYB_LIKE"/>
    <property type="match status" value="4"/>
</dbReference>
<sequence length="454" mass="51182">MKKMSAHQDISSPLQADDNAVLSKTSKIEAIAPPDVNKGSREKCPWSKDEDEVLMSTFSERQKLCGNYDARTPEIDFADDEVWEHVSSKLSSRTAVQCLLRYLQLSSTVTRLRMECTAVAENKLGNDDLKSPSSASTSSGSSRKKRKHDESCDDWTEEETDRLAEIMLQYQDCSTTPDWSAVANNFPGKSPIDCLAQWQNISLPDQIKGKGSWTPSEDAILRDKRAEFGRKWSKIAEFLPGRSGKQCRERYVNHLNPSLKRGEWTDDEEAVLIAMREHSGNKWTHISKQLPGRSDNDVKNHYYSTIKRKFDLHGKSKLVTAAIQHVFMLVHAGRLDRNVVHGWKDTSSTEPKQSDKEISDSTVTGSHLYAAPLHDPYHAIPRTSDPPAGVPLYALCDNSHYRHALPSVYPSLVQHCTFPNPAFHGQLVGMVNQKQLIPPFQYHDNKTDLTVQPK</sequence>
<evidence type="ECO:0000256" key="1">
    <source>
        <dbReference type="ARBA" id="ARBA00022737"/>
    </source>
</evidence>
<dbReference type="PROSITE" id="PS51293">
    <property type="entry name" value="SANT"/>
    <property type="match status" value="1"/>
</dbReference>
<keyword evidence="2" id="KW-0238">DNA-binding</keyword>
<reference evidence="7 8" key="1">
    <citation type="journal article" date="2020" name="G3 (Bethesda)">
        <title>Improved Reference Genome for Cyclotella cryptica CCMP332, a Model for Cell Wall Morphogenesis, Salinity Adaptation, and Lipid Production in Diatoms (Bacillariophyta).</title>
        <authorList>
            <person name="Roberts W.R."/>
            <person name="Downey K.M."/>
            <person name="Ruck E.C."/>
            <person name="Traller J.C."/>
            <person name="Alverson A.J."/>
        </authorList>
    </citation>
    <scope>NUCLEOTIDE SEQUENCE [LARGE SCALE GENOMIC DNA]</scope>
    <source>
        <strain evidence="7 8">CCMP332</strain>
    </source>
</reference>
<dbReference type="PROSITE" id="PS51294">
    <property type="entry name" value="HTH_MYB"/>
    <property type="match status" value="2"/>
</dbReference>
<keyword evidence="1" id="KW-0677">Repeat</keyword>
<evidence type="ECO:0000259" key="6">
    <source>
        <dbReference type="PROSITE" id="PS51294"/>
    </source>
</evidence>
<dbReference type="PANTHER" id="PTHR45614">
    <property type="entry name" value="MYB PROTEIN-RELATED"/>
    <property type="match status" value="1"/>
</dbReference>
<feature type="domain" description="HTH myb-type" evidence="6">
    <location>
        <begin position="260"/>
        <end position="310"/>
    </location>
</feature>
<protein>
    <submittedName>
        <fullName evidence="7">Uncharacterized protein</fullName>
    </submittedName>
</protein>
<feature type="domain" description="Myb-like" evidence="4">
    <location>
        <begin position="155"/>
        <end position="202"/>
    </location>
</feature>
<dbReference type="InterPro" id="IPR017884">
    <property type="entry name" value="SANT_dom"/>
</dbReference>
<feature type="domain" description="Myb-like" evidence="4">
    <location>
        <begin position="38"/>
        <end position="106"/>
    </location>
</feature>
<evidence type="ECO:0000256" key="2">
    <source>
        <dbReference type="ARBA" id="ARBA00023125"/>
    </source>
</evidence>
<gene>
    <name evidence="7" type="ORF">HJC23_008107</name>
</gene>
<feature type="domain" description="HTH myb-type" evidence="6">
    <location>
        <begin position="205"/>
        <end position="259"/>
    </location>
</feature>
<dbReference type="InterPro" id="IPR017930">
    <property type="entry name" value="Myb_dom"/>
</dbReference>
<feature type="domain" description="Myb-like" evidence="4">
    <location>
        <begin position="256"/>
        <end position="306"/>
    </location>
</feature>
<evidence type="ECO:0000259" key="5">
    <source>
        <dbReference type="PROSITE" id="PS51293"/>
    </source>
</evidence>
<comment type="caution">
    <text evidence="7">The sequence shown here is derived from an EMBL/GenBank/DDBJ whole genome shotgun (WGS) entry which is preliminary data.</text>
</comment>
<dbReference type="CDD" id="cd00167">
    <property type="entry name" value="SANT"/>
    <property type="match status" value="4"/>
</dbReference>
<feature type="region of interest" description="Disordered" evidence="3">
    <location>
        <begin position="124"/>
        <end position="154"/>
    </location>
</feature>
<evidence type="ECO:0000259" key="4">
    <source>
        <dbReference type="PROSITE" id="PS50090"/>
    </source>
</evidence>
<keyword evidence="8" id="KW-1185">Reference proteome</keyword>
<organism evidence="7 8">
    <name type="scientific">Cyclotella cryptica</name>
    <dbReference type="NCBI Taxonomy" id="29204"/>
    <lineage>
        <taxon>Eukaryota</taxon>
        <taxon>Sar</taxon>
        <taxon>Stramenopiles</taxon>
        <taxon>Ochrophyta</taxon>
        <taxon>Bacillariophyta</taxon>
        <taxon>Coscinodiscophyceae</taxon>
        <taxon>Thalassiosirophycidae</taxon>
        <taxon>Stephanodiscales</taxon>
        <taxon>Stephanodiscaceae</taxon>
        <taxon>Cyclotella</taxon>
    </lineage>
</organism>
<dbReference type="GO" id="GO:0003677">
    <property type="term" value="F:DNA binding"/>
    <property type="evidence" value="ECO:0007669"/>
    <property type="project" value="UniProtKB-KW"/>
</dbReference>
<feature type="domain" description="SANT" evidence="5">
    <location>
        <begin position="208"/>
        <end position="264"/>
    </location>
</feature>
<dbReference type="InterPro" id="IPR009057">
    <property type="entry name" value="Homeodomain-like_sf"/>
</dbReference>
<evidence type="ECO:0000256" key="3">
    <source>
        <dbReference type="SAM" id="MobiDB-lite"/>
    </source>
</evidence>
<accession>A0ABD3PDW8</accession>
<dbReference type="FunFam" id="1.10.10.60:FF:000010">
    <property type="entry name" value="Transcriptional activator Myb isoform A"/>
    <property type="match status" value="1"/>
</dbReference>
<dbReference type="AlphaFoldDB" id="A0ABD3PDW8"/>
<dbReference type="Proteomes" id="UP001516023">
    <property type="component" value="Unassembled WGS sequence"/>
</dbReference>
<dbReference type="InterPro" id="IPR001005">
    <property type="entry name" value="SANT/Myb"/>
</dbReference>
<feature type="compositionally biased region" description="Low complexity" evidence="3">
    <location>
        <begin position="131"/>
        <end position="141"/>
    </location>
</feature>
<proteinExistence type="predicted"/>
<feature type="region of interest" description="Disordered" evidence="3">
    <location>
        <begin position="25"/>
        <end position="44"/>
    </location>
</feature>
<evidence type="ECO:0000313" key="8">
    <source>
        <dbReference type="Proteomes" id="UP001516023"/>
    </source>
</evidence>
<feature type="domain" description="Myb-like" evidence="4">
    <location>
        <begin position="210"/>
        <end position="255"/>
    </location>
</feature>